<feature type="transmembrane region" description="Helical" evidence="1">
    <location>
        <begin position="46"/>
        <end position="66"/>
    </location>
</feature>
<organism evidence="2 3">
    <name type="scientific">Candidatus Scatoplasma merdavium</name>
    <dbReference type="NCBI Taxonomy" id="2840932"/>
    <lineage>
        <taxon>Bacteria</taxon>
        <taxon>Bacillati</taxon>
        <taxon>Bacillota</taxon>
        <taxon>Bacilli</taxon>
        <taxon>Bacillales</taxon>
        <taxon>Candidatus Scatoplasma</taxon>
    </lineage>
</organism>
<reference evidence="2" key="1">
    <citation type="submission" date="2020-10" db="EMBL/GenBank/DDBJ databases">
        <authorList>
            <person name="Gilroy R."/>
        </authorList>
    </citation>
    <scope>NUCLEOTIDE SEQUENCE</scope>
    <source>
        <strain evidence="2">1748</strain>
    </source>
</reference>
<feature type="transmembrane region" description="Helical" evidence="1">
    <location>
        <begin position="130"/>
        <end position="151"/>
    </location>
</feature>
<dbReference type="EMBL" id="JADING010000058">
    <property type="protein sequence ID" value="MBO8414245.1"/>
    <property type="molecule type" value="Genomic_DNA"/>
</dbReference>
<evidence type="ECO:0000313" key="2">
    <source>
        <dbReference type="EMBL" id="MBO8414245.1"/>
    </source>
</evidence>
<feature type="transmembrane region" description="Helical" evidence="1">
    <location>
        <begin position="100"/>
        <end position="118"/>
    </location>
</feature>
<dbReference type="InterPro" id="IPR014509">
    <property type="entry name" value="YjdF-like"/>
</dbReference>
<comment type="caution">
    <text evidence="2">The sequence shown here is derived from an EMBL/GenBank/DDBJ whole genome shotgun (WGS) entry which is preliminary data.</text>
</comment>
<keyword evidence="1" id="KW-0812">Transmembrane</keyword>
<feature type="transmembrane region" description="Helical" evidence="1">
    <location>
        <begin position="12"/>
        <end position="34"/>
    </location>
</feature>
<feature type="transmembrane region" description="Helical" evidence="1">
    <location>
        <begin position="73"/>
        <end position="94"/>
    </location>
</feature>
<dbReference type="Pfam" id="PF09997">
    <property type="entry name" value="DUF2238"/>
    <property type="match status" value="1"/>
</dbReference>
<dbReference type="Proteomes" id="UP000823629">
    <property type="component" value="Unassembled WGS sequence"/>
</dbReference>
<reference evidence="2" key="2">
    <citation type="journal article" date="2021" name="PeerJ">
        <title>Extensive microbial diversity within the chicken gut microbiome revealed by metagenomics and culture.</title>
        <authorList>
            <person name="Gilroy R."/>
            <person name="Ravi A."/>
            <person name="Getino M."/>
            <person name="Pursley I."/>
            <person name="Horton D.L."/>
            <person name="Alikhan N.F."/>
            <person name="Baker D."/>
            <person name="Gharbi K."/>
            <person name="Hall N."/>
            <person name="Watson M."/>
            <person name="Adriaenssens E.M."/>
            <person name="Foster-Nyarko E."/>
            <person name="Jarju S."/>
            <person name="Secka A."/>
            <person name="Antonio M."/>
            <person name="Oren A."/>
            <person name="Chaudhuri R.R."/>
            <person name="La Ragione R."/>
            <person name="Hildebrand F."/>
            <person name="Pallen M.J."/>
        </authorList>
    </citation>
    <scope>NUCLEOTIDE SEQUENCE</scope>
    <source>
        <strain evidence="2">1748</strain>
    </source>
</reference>
<evidence type="ECO:0000256" key="1">
    <source>
        <dbReference type="SAM" id="Phobius"/>
    </source>
</evidence>
<protein>
    <recommendedName>
        <fullName evidence="4">DUF2238 domain-containing protein</fullName>
    </recommendedName>
</protein>
<proteinExistence type="predicted"/>
<gene>
    <name evidence="2" type="ORF">IAC78_02030</name>
</gene>
<keyword evidence="1" id="KW-0472">Membrane</keyword>
<evidence type="ECO:0000313" key="3">
    <source>
        <dbReference type="Proteomes" id="UP000823629"/>
    </source>
</evidence>
<accession>A0A9D9D6N5</accession>
<dbReference type="AlphaFoldDB" id="A0A9D9D6N5"/>
<keyword evidence="1" id="KW-1133">Transmembrane helix</keyword>
<feature type="transmembrane region" description="Helical" evidence="1">
    <location>
        <begin position="178"/>
        <end position="198"/>
    </location>
</feature>
<name>A0A9D9D6N5_9BACL</name>
<evidence type="ECO:0008006" key="4">
    <source>
        <dbReference type="Google" id="ProtNLM"/>
    </source>
</evidence>
<sequence>MNQKKFTLRNCLEEYLPFILLVLVTLIVYVVLVQQPDKYPHTSMTFVLWLAGLIPPLFFTIFGIKFPVFLKCVYYVFIFLAIEVANVFNVFSLWPDWDTWLHGASGPVVLLFAYYLLLLTGVVKKGNMNLPMLLVLLFFISVGFSLMWEIIEMATDVFVDSNSQHNIEEGVFDTMQDILINAIGTLISLLLVCVDNLFNKSRGLNGLSKLLLQYSPLKESFSN</sequence>